<evidence type="ECO:0000256" key="6">
    <source>
        <dbReference type="ARBA" id="ARBA00022723"/>
    </source>
</evidence>
<evidence type="ECO:0000256" key="9">
    <source>
        <dbReference type="ARBA" id="ARBA00022842"/>
    </source>
</evidence>
<name>A0A9D2Q5D2_9FIRM</name>
<dbReference type="Proteomes" id="UP000823918">
    <property type="component" value="Unassembled WGS sequence"/>
</dbReference>
<comment type="subcellular location">
    <subcellularLocation>
        <location evidence="1">Cytoplasm</location>
    </subcellularLocation>
</comment>
<organism evidence="11 12">
    <name type="scientific">Candidatus Ruthenibacterium merdavium</name>
    <dbReference type="NCBI Taxonomy" id="2838752"/>
    <lineage>
        <taxon>Bacteria</taxon>
        <taxon>Bacillati</taxon>
        <taxon>Bacillota</taxon>
        <taxon>Clostridia</taxon>
        <taxon>Eubacteriales</taxon>
        <taxon>Oscillospiraceae</taxon>
        <taxon>Ruthenibacterium</taxon>
    </lineage>
</organism>
<dbReference type="PANTHER" id="PTHR33540:SF2">
    <property type="entry name" value="TRNA THREONYLCARBAMOYLADENOSINE BIOSYNTHESIS PROTEIN TSAE"/>
    <property type="match status" value="1"/>
</dbReference>
<reference evidence="11" key="2">
    <citation type="submission" date="2021-04" db="EMBL/GenBank/DDBJ databases">
        <authorList>
            <person name="Gilroy R."/>
        </authorList>
    </citation>
    <scope>NUCLEOTIDE SEQUENCE</scope>
    <source>
        <strain evidence="11">5933</strain>
    </source>
</reference>
<evidence type="ECO:0000256" key="10">
    <source>
        <dbReference type="ARBA" id="ARBA00032441"/>
    </source>
</evidence>
<dbReference type="PANTHER" id="PTHR33540">
    <property type="entry name" value="TRNA THREONYLCARBAMOYLADENOSINE BIOSYNTHESIS PROTEIN TSAE"/>
    <property type="match status" value="1"/>
</dbReference>
<dbReference type="GO" id="GO:0005524">
    <property type="term" value="F:ATP binding"/>
    <property type="evidence" value="ECO:0007669"/>
    <property type="project" value="UniProtKB-KW"/>
</dbReference>
<evidence type="ECO:0000256" key="8">
    <source>
        <dbReference type="ARBA" id="ARBA00022840"/>
    </source>
</evidence>
<evidence type="ECO:0000256" key="1">
    <source>
        <dbReference type="ARBA" id="ARBA00004496"/>
    </source>
</evidence>
<dbReference type="EMBL" id="DWWA01000027">
    <property type="protein sequence ID" value="HJC72233.1"/>
    <property type="molecule type" value="Genomic_DNA"/>
</dbReference>
<dbReference type="Gene3D" id="3.40.50.300">
    <property type="entry name" value="P-loop containing nucleotide triphosphate hydrolases"/>
    <property type="match status" value="1"/>
</dbReference>
<dbReference type="GO" id="GO:0005737">
    <property type="term" value="C:cytoplasm"/>
    <property type="evidence" value="ECO:0007669"/>
    <property type="project" value="UniProtKB-SubCell"/>
</dbReference>
<evidence type="ECO:0000256" key="3">
    <source>
        <dbReference type="ARBA" id="ARBA00019010"/>
    </source>
</evidence>
<evidence type="ECO:0000256" key="2">
    <source>
        <dbReference type="ARBA" id="ARBA00007599"/>
    </source>
</evidence>
<dbReference type="InterPro" id="IPR027417">
    <property type="entry name" value="P-loop_NTPase"/>
</dbReference>
<evidence type="ECO:0000256" key="4">
    <source>
        <dbReference type="ARBA" id="ARBA00022490"/>
    </source>
</evidence>
<keyword evidence="4" id="KW-0963">Cytoplasm</keyword>
<protein>
    <recommendedName>
        <fullName evidence="3">tRNA threonylcarbamoyladenosine biosynthesis protein TsaE</fullName>
    </recommendedName>
    <alternativeName>
        <fullName evidence="10">t(6)A37 threonylcarbamoyladenosine biosynthesis protein TsaE</fullName>
    </alternativeName>
</protein>
<keyword evidence="8" id="KW-0067">ATP-binding</keyword>
<dbReference type="Pfam" id="PF02367">
    <property type="entry name" value="TsaE"/>
    <property type="match status" value="1"/>
</dbReference>
<evidence type="ECO:0000256" key="5">
    <source>
        <dbReference type="ARBA" id="ARBA00022694"/>
    </source>
</evidence>
<proteinExistence type="inferred from homology"/>
<evidence type="ECO:0000256" key="7">
    <source>
        <dbReference type="ARBA" id="ARBA00022741"/>
    </source>
</evidence>
<keyword evidence="6" id="KW-0479">Metal-binding</keyword>
<dbReference type="InterPro" id="IPR003442">
    <property type="entry name" value="T6A_TsaE"/>
</dbReference>
<dbReference type="SUPFAM" id="SSF52540">
    <property type="entry name" value="P-loop containing nucleoside triphosphate hydrolases"/>
    <property type="match status" value="1"/>
</dbReference>
<keyword evidence="9" id="KW-0460">Magnesium</keyword>
<comment type="similarity">
    <text evidence="2">Belongs to the TsaE family.</text>
</comment>
<accession>A0A9D2Q5D2</accession>
<reference evidence="11" key="1">
    <citation type="journal article" date="2021" name="PeerJ">
        <title>Extensive microbial diversity within the chicken gut microbiome revealed by metagenomics and culture.</title>
        <authorList>
            <person name="Gilroy R."/>
            <person name="Ravi A."/>
            <person name="Getino M."/>
            <person name="Pursley I."/>
            <person name="Horton D.L."/>
            <person name="Alikhan N.F."/>
            <person name="Baker D."/>
            <person name="Gharbi K."/>
            <person name="Hall N."/>
            <person name="Watson M."/>
            <person name="Adriaenssens E.M."/>
            <person name="Foster-Nyarko E."/>
            <person name="Jarju S."/>
            <person name="Secka A."/>
            <person name="Antonio M."/>
            <person name="Oren A."/>
            <person name="Chaudhuri R.R."/>
            <person name="La Ragione R."/>
            <person name="Hildebrand F."/>
            <person name="Pallen M.J."/>
        </authorList>
    </citation>
    <scope>NUCLEOTIDE SEQUENCE</scope>
    <source>
        <strain evidence="11">5933</strain>
    </source>
</reference>
<gene>
    <name evidence="11" type="primary">tsaE</name>
    <name evidence="11" type="ORF">H9698_05510</name>
</gene>
<dbReference type="GO" id="GO:0002949">
    <property type="term" value="P:tRNA threonylcarbamoyladenosine modification"/>
    <property type="evidence" value="ECO:0007669"/>
    <property type="project" value="InterPro"/>
</dbReference>
<dbReference type="GO" id="GO:0046872">
    <property type="term" value="F:metal ion binding"/>
    <property type="evidence" value="ECO:0007669"/>
    <property type="project" value="UniProtKB-KW"/>
</dbReference>
<keyword evidence="7" id="KW-0547">Nucleotide-binding</keyword>
<sequence>MASYVTRSKEETMKLASRLAQVLAPGTLVLFSGGLGAGKTAFCEGLARGLGCIDEVSSPTFSIVNVYRGKQPMAHFDLYRIHTKEDLLTAGFYDYLDEGMIVAAEWSENFADLFEDEQAVRVTMEQTGENERKITVEGSALG</sequence>
<keyword evidence="5" id="KW-0819">tRNA processing</keyword>
<evidence type="ECO:0000313" key="11">
    <source>
        <dbReference type="EMBL" id="HJC72233.1"/>
    </source>
</evidence>
<evidence type="ECO:0000313" key="12">
    <source>
        <dbReference type="Proteomes" id="UP000823918"/>
    </source>
</evidence>
<dbReference type="NCBIfam" id="TIGR00150">
    <property type="entry name" value="T6A_YjeE"/>
    <property type="match status" value="1"/>
</dbReference>
<comment type="caution">
    <text evidence="11">The sequence shown here is derived from an EMBL/GenBank/DDBJ whole genome shotgun (WGS) entry which is preliminary data.</text>
</comment>
<dbReference type="AlphaFoldDB" id="A0A9D2Q5D2"/>